<dbReference type="HOGENOM" id="CLU_2569773_0_0_0"/>
<sequence>MGTKLQTESSWFSVYHPLQSGEDNARHTDIAITECTVKMVRQGLDPNYAFQVQELLGANQETIRNIFCVSYRTLQRKRSKR</sequence>
<dbReference type="EMBL" id="AATS01000003">
    <property type="protein sequence ID" value="EAU55202.1"/>
    <property type="molecule type" value="Genomic_DNA"/>
</dbReference>
<comment type="caution">
    <text evidence="1">The sequence shown here is derived from an EMBL/GenBank/DDBJ whole genome shotgun (WGS) entry which is preliminary data.</text>
</comment>
<evidence type="ECO:0000313" key="1">
    <source>
        <dbReference type="EMBL" id="EAU55202.1"/>
    </source>
</evidence>
<gene>
    <name evidence="1" type="ORF">SPV1_10736</name>
</gene>
<keyword evidence="2" id="KW-1185">Reference proteome</keyword>
<proteinExistence type="predicted"/>
<dbReference type="AlphaFoldDB" id="Q0F1I9"/>
<evidence type="ECO:0000313" key="2">
    <source>
        <dbReference type="Proteomes" id="UP000005297"/>
    </source>
</evidence>
<accession>Q0F1I9</accession>
<dbReference type="Proteomes" id="UP000005297">
    <property type="component" value="Unassembled WGS sequence"/>
</dbReference>
<organism evidence="1 2">
    <name type="scientific">Mariprofundus ferrooxydans PV-1</name>
    <dbReference type="NCBI Taxonomy" id="314345"/>
    <lineage>
        <taxon>Bacteria</taxon>
        <taxon>Pseudomonadati</taxon>
        <taxon>Pseudomonadota</taxon>
        <taxon>Candidatius Mariprofundia</taxon>
        <taxon>Mariprofundales</taxon>
        <taxon>Mariprofundaceae</taxon>
        <taxon>Mariprofundus</taxon>
    </lineage>
</organism>
<dbReference type="InParanoid" id="Q0F1I9"/>
<protein>
    <submittedName>
        <fullName evidence="1">Uncharacterized protein</fullName>
    </submittedName>
</protein>
<reference evidence="1 2" key="1">
    <citation type="submission" date="2006-09" db="EMBL/GenBank/DDBJ databases">
        <authorList>
            <person name="Emerson D."/>
            <person name="Ferriera S."/>
            <person name="Johnson J."/>
            <person name="Kravitz S."/>
            <person name="Halpern A."/>
            <person name="Remington K."/>
            <person name="Beeson K."/>
            <person name="Tran B."/>
            <person name="Rogers Y.-H."/>
            <person name="Friedman R."/>
            <person name="Venter J.C."/>
        </authorList>
    </citation>
    <scope>NUCLEOTIDE SEQUENCE [LARGE SCALE GENOMIC DNA]</scope>
    <source>
        <strain evidence="1 2">PV-1</strain>
    </source>
</reference>
<name>Q0F1I9_9PROT</name>